<dbReference type="InterPro" id="IPR003594">
    <property type="entry name" value="HATPase_dom"/>
</dbReference>
<dbReference type="SMART" id="SM00388">
    <property type="entry name" value="HisKA"/>
    <property type="match status" value="1"/>
</dbReference>
<name>A0A495IJA2_9MICO</name>
<keyword evidence="16" id="KW-1185">Reference proteome</keyword>
<dbReference type="Proteomes" id="UP000280008">
    <property type="component" value="Unassembled WGS sequence"/>
</dbReference>
<dbReference type="PROSITE" id="PS50885">
    <property type="entry name" value="HAMP"/>
    <property type="match status" value="1"/>
</dbReference>
<dbReference type="EC" id="2.7.13.3" evidence="3"/>
<proteinExistence type="predicted"/>
<dbReference type="CDD" id="cd06225">
    <property type="entry name" value="HAMP"/>
    <property type="match status" value="1"/>
</dbReference>
<dbReference type="Gene3D" id="3.30.565.10">
    <property type="entry name" value="Histidine kinase-like ATPase, C-terminal domain"/>
    <property type="match status" value="1"/>
</dbReference>
<dbReference type="EMBL" id="RBKS01000001">
    <property type="protein sequence ID" value="RKR75371.1"/>
    <property type="molecule type" value="Genomic_DNA"/>
</dbReference>
<dbReference type="InterPro" id="IPR003660">
    <property type="entry name" value="HAMP_dom"/>
</dbReference>
<comment type="catalytic activity">
    <reaction evidence="1">
        <text>ATP + protein L-histidine = ADP + protein N-phospho-L-histidine.</text>
        <dbReference type="EC" id="2.7.13.3"/>
    </reaction>
</comment>
<feature type="transmembrane region" description="Helical" evidence="12">
    <location>
        <begin position="12"/>
        <end position="33"/>
    </location>
</feature>
<keyword evidence="10 12" id="KW-0472">Membrane</keyword>
<evidence type="ECO:0000259" key="13">
    <source>
        <dbReference type="PROSITE" id="PS50109"/>
    </source>
</evidence>
<gene>
    <name evidence="15" type="ORF">C8E83_2517</name>
</gene>
<dbReference type="InterPro" id="IPR050428">
    <property type="entry name" value="TCS_sensor_his_kinase"/>
</dbReference>
<dbReference type="Gene3D" id="1.10.287.130">
    <property type="match status" value="1"/>
</dbReference>
<dbReference type="PANTHER" id="PTHR45436:SF5">
    <property type="entry name" value="SENSOR HISTIDINE KINASE TRCS"/>
    <property type="match status" value="1"/>
</dbReference>
<dbReference type="PRINTS" id="PR00344">
    <property type="entry name" value="BCTRLSENSOR"/>
</dbReference>
<accession>A0A495IJA2</accession>
<sequence>MTPSAWPIRVRITLGSLLVAGIVLAGVAGLMAFQIRSTTNQSETTLANSDIAPYIADLRNNPGEKPDTPSSGILVAIRAESGAFLLNTLPTGLQRNLDDRDLHDRDFVRLPGAASDAQAPTRRVSSGGTTYVVVERHLATSHGDYTLWGARSTASGDLTIAALDRSLALGLVLALAGFGAAAWLLTTLSLRPVRRMAQSAERLSRDDTGQSLPVPPGRDELATLGRTLNAFIDRLRRSADHERQMVSDASHELRTPLAALTARLERAHRSAGDAAALEREIDAAQTSVARLTELTTVLLELSRLDAPGEASTVGTRAQEQAETAPPESLVAELLESVDRARVSDGHGSVTIDFEVPDSTDDGMRYDIAPAAFGRIADNLLSNAVTFSPEQGTVTVVLDQRDDGALHLVVRDEGPGVPGDFLPIAFDRFTRADESRRRIRGGSGLGLALVRGLAVRAGGEARLANAAGGGAEAIVILPATTSNNM</sequence>
<keyword evidence="5" id="KW-0808">Transferase</keyword>
<dbReference type="InterPro" id="IPR004358">
    <property type="entry name" value="Sig_transdc_His_kin-like_C"/>
</dbReference>
<evidence type="ECO:0000256" key="6">
    <source>
        <dbReference type="ARBA" id="ARBA00022692"/>
    </source>
</evidence>
<dbReference type="CDD" id="cd00082">
    <property type="entry name" value="HisKA"/>
    <property type="match status" value="1"/>
</dbReference>
<evidence type="ECO:0000256" key="3">
    <source>
        <dbReference type="ARBA" id="ARBA00012438"/>
    </source>
</evidence>
<keyword evidence="6 12" id="KW-0812">Transmembrane</keyword>
<reference evidence="15 16" key="1">
    <citation type="submission" date="2018-10" db="EMBL/GenBank/DDBJ databases">
        <title>Sequencing the genomes of 1000 actinobacteria strains.</title>
        <authorList>
            <person name="Klenk H.-P."/>
        </authorList>
    </citation>
    <scope>NUCLEOTIDE SEQUENCE [LARGE SCALE GENOMIC DNA]</scope>
    <source>
        <strain evidence="15 16">DSM 17894</strain>
    </source>
</reference>
<dbReference type="InterPro" id="IPR036097">
    <property type="entry name" value="HisK_dim/P_sf"/>
</dbReference>
<dbReference type="RefSeq" id="WP_121370177.1">
    <property type="nucleotide sequence ID" value="NZ_RBKS01000001.1"/>
</dbReference>
<dbReference type="SUPFAM" id="SSF47384">
    <property type="entry name" value="Homodimeric domain of signal transducing histidine kinase"/>
    <property type="match status" value="1"/>
</dbReference>
<keyword evidence="9" id="KW-0902">Two-component regulatory system</keyword>
<evidence type="ECO:0000256" key="1">
    <source>
        <dbReference type="ARBA" id="ARBA00000085"/>
    </source>
</evidence>
<organism evidence="15 16">
    <name type="scientific">Frondihabitans australicus</name>
    <dbReference type="NCBI Taxonomy" id="386892"/>
    <lineage>
        <taxon>Bacteria</taxon>
        <taxon>Bacillati</taxon>
        <taxon>Actinomycetota</taxon>
        <taxon>Actinomycetes</taxon>
        <taxon>Micrococcales</taxon>
        <taxon>Microbacteriaceae</taxon>
        <taxon>Frondihabitans</taxon>
    </lineage>
</organism>
<comment type="subcellular location">
    <subcellularLocation>
        <location evidence="2">Cell membrane</location>
    </subcellularLocation>
</comment>
<feature type="domain" description="HAMP" evidence="14">
    <location>
        <begin position="187"/>
        <end position="240"/>
    </location>
</feature>
<dbReference type="PROSITE" id="PS50109">
    <property type="entry name" value="HIS_KIN"/>
    <property type="match status" value="1"/>
</dbReference>
<evidence type="ECO:0000256" key="5">
    <source>
        <dbReference type="ARBA" id="ARBA00022679"/>
    </source>
</evidence>
<dbReference type="Pfam" id="PF00672">
    <property type="entry name" value="HAMP"/>
    <property type="match status" value="1"/>
</dbReference>
<dbReference type="OrthoDB" id="9786919at2"/>
<evidence type="ECO:0000256" key="9">
    <source>
        <dbReference type="ARBA" id="ARBA00023012"/>
    </source>
</evidence>
<evidence type="ECO:0000259" key="14">
    <source>
        <dbReference type="PROSITE" id="PS50885"/>
    </source>
</evidence>
<dbReference type="InterPro" id="IPR003661">
    <property type="entry name" value="HisK_dim/P_dom"/>
</dbReference>
<evidence type="ECO:0000256" key="2">
    <source>
        <dbReference type="ARBA" id="ARBA00004236"/>
    </source>
</evidence>
<feature type="domain" description="Histidine kinase" evidence="13">
    <location>
        <begin position="248"/>
        <end position="480"/>
    </location>
</feature>
<dbReference type="PANTHER" id="PTHR45436">
    <property type="entry name" value="SENSOR HISTIDINE KINASE YKOH"/>
    <property type="match status" value="1"/>
</dbReference>
<evidence type="ECO:0000256" key="12">
    <source>
        <dbReference type="SAM" id="Phobius"/>
    </source>
</evidence>
<evidence type="ECO:0000256" key="8">
    <source>
        <dbReference type="ARBA" id="ARBA00022989"/>
    </source>
</evidence>
<dbReference type="InterPro" id="IPR036890">
    <property type="entry name" value="HATPase_C_sf"/>
</dbReference>
<dbReference type="GO" id="GO:0000155">
    <property type="term" value="F:phosphorelay sensor kinase activity"/>
    <property type="evidence" value="ECO:0007669"/>
    <property type="project" value="InterPro"/>
</dbReference>
<dbReference type="Gene3D" id="6.10.340.10">
    <property type="match status" value="1"/>
</dbReference>
<evidence type="ECO:0000256" key="10">
    <source>
        <dbReference type="ARBA" id="ARBA00023136"/>
    </source>
</evidence>
<dbReference type="AlphaFoldDB" id="A0A495IJA2"/>
<keyword evidence="7 15" id="KW-0418">Kinase</keyword>
<evidence type="ECO:0000256" key="7">
    <source>
        <dbReference type="ARBA" id="ARBA00022777"/>
    </source>
</evidence>
<dbReference type="SUPFAM" id="SSF55874">
    <property type="entry name" value="ATPase domain of HSP90 chaperone/DNA topoisomerase II/histidine kinase"/>
    <property type="match status" value="1"/>
</dbReference>
<comment type="caution">
    <text evidence="15">The sequence shown here is derived from an EMBL/GenBank/DDBJ whole genome shotgun (WGS) entry which is preliminary data.</text>
</comment>
<evidence type="ECO:0000256" key="4">
    <source>
        <dbReference type="ARBA" id="ARBA00022553"/>
    </source>
</evidence>
<dbReference type="Pfam" id="PF00512">
    <property type="entry name" value="HisKA"/>
    <property type="match status" value="1"/>
</dbReference>
<dbReference type="Pfam" id="PF02518">
    <property type="entry name" value="HATPase_c"/>
    <property type="match status" value="1"/>
</dbReference>
<protein>
    <recommendedName>
        <fullName evidence="3">histidine kinase</fullName>
        <ecNumber evidence="3">2.7.13.3</ecNumber>
    </recommendedName>
</protein>
<evidence type="ECO:0000256" key="11">
    <source>
        <dbReference type="SAM" id="MobiDB-lite"/>
    </source>
</evidence>
<dbReference type="GO" id="GO:0005886">
    <property type="term" value="C:plasma membrane"/>
    <property type="evidence" value="ECO:0007669"/>
    <property type="project" value="UniProtKB-SubCell"/>
</dbReference>
<dbReference type="SMART" id="SM00304">
    <property type="entry name" value="HAMP"/>
    <property type="match status" value="1"/>
</dbReference>
<keyword evidence="4" id="KW-0597">Phosphoprotein</keyword>
<dbReference type="InterPro" id="IPR005467">
    <property type="entry name" value="His_kinase_dom"/>
</dbReference>
<feature type="region of interest" description="Disordered" evidence="11">
    <location>
        <begin position="200"/>
        <end position="219"/>
    </location>
</feature>
<feature type="transmembrane region" description="Helical" evidence="12">
    <location>
        <begin position="167"/>
        <end position="186"/>
    </location>
</feature>
<keyword evidence="8 12" id="KW-1133">Transmembrane helix</keyword>
<dbReference type="SUPFAM" id="SSF158472">
    <property type="entry name" value="HAMP domain-like"/>
    <property type="match status" value="1"/>
</dbReference>
<evidence type="ECO:0000313" key="16">
    <source>
        <dbReference type="Proteomes" id="UP000280008"/>
    </source>
</evidence>
<evidence type="ECO:0000313" key="15">
    <source>
        <dbReference type="EMBL" id="RKR75371.1"/>
    </source>
</evidence>
<dbReference type="SMART" id="SM00387">
    <property type="entry name" value="HATPase_c"/>
    <property type="match status" value="1"/>
</dbReference>